<feature type="region of interest" description="Disordered" evidence="1">
    <location>
        <begin position="46"/>
        <end position="86"/>
    </location>
</feature>
<keyword evidence="3" id="KW-1185">Reference proteome</keyword>
<sequence length="221" mass="22841">MSWAPLVLTLGLHLLLVLAWLLRPGVQAPQPAPGERQTTLVMLAPPPRPAPAVVPRPTLPPRRAPRVRTPTTPTQARAADTSEAQPIPAPVDAVTEAAMDATPDAAAGPSPGALLASARRMAGRVDRELGNGASALGAAPERKWERFADTVASARIDTGSGVSLDSYVAPDGVTVYRKTVGNRVRCYRSGSVGGIVGSSGTADGHSAGNIACPTGVRWTRL</sequence>
<dbReference type="Proteomes" id="UP001595665">
    <property type="component" value="Unassembled WGS sequence"/>
</dbReference>
<dbReference type="RefSeq" id="WP_379733652.1">
    <property type="nucleotide sequence ID" value="NZ_JBHRVV010000001.1"/>
</dbReference>
<comment type="caution">
    <text evidence="2">The sequence shown here is derived from an EMBL/GenBank/DDBJ whole genome shotgun (WGS) entry which is preliminary data.</text>
</comment>
<feature type="compositionally biased region" description="Low complexity" evidence="1">
    <location>
        <begin position="67"/>
        <end position="79"/>
    </location>
</feature>
<evidence type="ECO:0000256" key="1">
    <source>
        <dbReference type="SAM" id="MobiDB-lite"/>
    </source>
</evidence>
<reference evidence="3" key="1">
    <citation type="journal article" date="2019" name="Int. J. Syst. Evol. Microbiol.">
        <title>The Global Catalogue of Microorganisms (GCM) 10K type strain sequencing project: providing services to taxonomists for standard genome sequencing and annotation.</title>
        <authorList>
            <consortium name="The Broad Institute Genomics Platform"/>
            <consortium name="The Broad Institute Genome Sequencing Center for Infectious Disease"/>
            <person name="Wu L."/>
            <person name="Ma J."/>
        </authorList>
    </citation>
    <scope>NUCLEOTIDE SEQUENCE [LARGE SCALE GENOMIC DNA]</scope>
    <source>
        <strain evidence="3">CCM 7480</strain>
    </source>
</reference>
<gene>
    <name evidence="2" type="ORF">ACFOPH_03905</name>
</gene>
<evidence type="ECO:0000313" key="2">
    <source>
        <dbReference type="EMBL" id="MFC3457386.1"/>
    </source>
</evidence>
<proteinExistence type="predicted"/>
<dbReference type="EMBL" id="JBHRVV010000001">
    <property type="protein sequence ID" value="MFC3457386.1"/>
    <property type="molecule type" value="Genomic_DNA"/>
</dbReference>
<evidence type="ECO:0000313" key="3">
    <source>
        <dbReference type="Proteomes" id="UP001595665"/>
    </source>
</evidence>
<name>A0ABV7PG11_9BURK</name>
<organism evidence="2 3">
    <name type="scientific">Massilia haematophila</name>
    <dbReference type="NCBI Taxonomy" id="457923"/>
    <lineage>
        <taxon>Bacteria</taxon>
        <taxon>Pseudomonadati</taxon>
        <taxon>Pseudomonadota</taxon>
        <taxon>Betaproteobacteria</taxon>
        <taxon>Burkholderiales</taxon>
        <taxon>Oxalobacteraceae</taxon>
        <taxon>Telluria group</taxon>
        <taxon>Massilia</taxon>
    </lineage>
</organism>
<feature type="compositionally biased region" description="Pro residues" evidence="1">
    <location>
        <begin position="46"/>
        <end position="62"/>
    </location>
</feature>
<accession>A0ABV7PG11</accession>
<protein>
    <submittedName>
        <fullName evidence="2">Uncharacterized protein</fullName>
    </submittedName>
</protein>